<feature type="domain" description="Baseplate protein J-like barrel" evidence="1">
    <location>
        <begin position="83"/>
        <end position="159"/>
    </location>
</feature>
<organism evidence="2">
    <name type="scientific">plant metagenome</name>
    <dbReference type="NCBI Taxonomy" id="1297885"/>
    <lineage>
        <taxon>unclassified sequences</taxon>
        <taxon>metagenomes</taxon>
        <taxon>organismal metagenomes</taxon>
    </lineage>
</organism>
<dbReference type="PANTHER" id="PTHR37829:SF3">
    <property type="entry name" value="PROTEIN JAYE-RELATED"/>
    <property type="match status" value="1"/>
</dbReference>
<sequence>MRDLDAGFRAIYGADINLDPDSPDGQMLGLIAQAKADLEQLGEAIYKALDPDHAAGAWLEQRVAYAGLLRRGARFSYLRGALLTGTAGREIPAGAIIEDESRVRWQSVTTTVLGADGQARADFRSEDAGRFELPAGASIAMVTRVLGWDAIETLAPAEAGDDEETDSSLRGRFFRSRARSAQNSADGIVAALLALPDVRDADVLENYTSVEDANGVPPHSINVIVDGGLDAEIARAIWDKKTGGTGMRGDTTVAVLDRRQRPRRVRFDRPSPVACRAYLEVRRSATFTAIDTDAIAAALAGTRFAFGEHVELTRLYSPINSVPGFWVQTLRIGRVGEPLAEANVDIGVREQARFATADIEVHVL</sequence>
<proteinExistence type="predicted"/>
<evidence type="ECO:0000313" key="2">
    <source>
        <dbReference type="EMBL" id="VFR20196.1"/>
    </source>
</evidence>
<dbReference type="InterPro" id="IPR006949">
    <property type="entry name" value="Barrel_Baseplate_J-like"/>
</dbReference>
<evidence type="ECO:0000259" key="1">
    <source>
        <dbReference type="Pfam" id="PF04865"/>
    </source>
</evidence>
<accession>A0A484P442</accession>
<dbReference type="InterPro" id="IPR052399">
    <property type="entry name" value="Phage_Baseplate_Assmbl_Protein"/>
</dbReference>
<protein>
    <submittedName>
        <fullName evidence="2">Phage-related protein</fullName>
    </submittedName>
</protein>
<evidence type="ECO:0000313" key="3">
    <source>
        <dbReference type="EMBL" id="VFR36783.1"/>
    </source>
</evidence>
<name>A0A484P442_9ZZZZ</name>
<dbReference type="AlphaFoldDB" id="A0A484P442"/>
<dbReference type="EMBL" id="CAADIB010000003">
    <property type="protein sequence ID" value="VFR20196.1"/>
    <property type="molecule type" value="Genomic_DNA"/>
</dbReference>
<dbReference type="PANTHER" id="PTHR37829">
    <property type="entry name" value="PHAGE-LIKE ELEMENT PBSX PROTEIN XKDT"/>
    <property type="match status" value="1"/>
</dbReference>
<reference evidence="2" key="1">
    <citation type="submission" date="2019-03" db="EMBL/GenBank/DDBJ databases">
        <authorList>
            <person name="Danneels B."/>
        </authorList>
    </citation>
    <scope>NUCLEOTIDE SEQUENCE</scope>
</reference>
<dbReference type="EMBL" id="CAADHZ010000027">
    <property type="protein sequence ID" value="VFR36783.1"/>
    <property type="molecule type" value="Genomic_DNA"/>
</dbReference>
<dbReference type="Pfam" id="PF04865">
    <property type="entry name" value="Baseplate_J"/>
    <property type="match status" value="1"/>
</dbReference>
<gene>
    <name evidence="3" type="ORF">ANDO1_1696</name>
    <name evidence="2" type="ORF">ANDO2_1603</name>
</gene>